<dbReference type="PANTHER" id="PTHR23355:SF9">
    <property type="entry name" value="DIS3-LIKE EXONUCLEASE 2"/>
    <property type="match status" value="1"/>
</dbReference>
<dbReference type="GO" id="GO:0003723">
    <property type="term" value="F:RNA binding"/>
    <property type="evidence" value="ECO:0007669"/>
    <property type="project" value="InterPro"/>
</dbReference>
<dbReference type="InterPro" id="IPR050180">
    <property type="entry name" value="RNR_Ribonuclease"/>
</dbReference>
<dbReference type="RefSeq" id="WP_073357124.1">
    <property type="nucleotide sequence ID" value="NZ_FQUZ01000043.1"/>
</dbReference>
<proteinExistence type="predicted"/>
<dbReference type="GO" id="GO:0006402">
    <property type="term" value="P:mRNA catabolic process"/>
    <property type="evidence" value="ECO:0007669"/>
    <property type="project" value="TreeGrafter"/>
</dbReference>
<evidence type="ECO:0000259" key="2">
    <source>
        <dbReference type="SMART" id="SM00955"/>
    </source>
</evidence>
<protein>
    <submittedName>
        <fullName evidence="3">Exoribonuclease-2</fullName>
    </submittedName>
</protein>
<evidence type="ECO:0000256" key="1">
    <source>
        <dbReference type="SAM" id="MobiDB-lite"/>
    </source>
</evidence>
<dbReference type="SMART" id="SM00955">
    <property type="entry name" value="RNB"/>
    <property type="match status" value="1"/>
</dbReference>
<organism evidence="3 4">
    <name type="scientific">Lampropedia hyalina DSM 16112</name>
    <dbReference type="NCBI Taxonomy" id="1122156"/>
    <lineage>
        <taxon>Bacteria</taxon>
        <taxon>Pseudomonadati</taxon>
        <taxon>Pseudomonadota</taxon>
        <taxon>Betaproteobacteria</taxon>
        <taxon>Burkholderiales</taxon>
        <taxon>Comamonadaceae</taxon>
        <taxon>Lampropedia</taxon>
    </lineage>
</organism>
<evidence type="ECO:0000313" key="4">
    <source>
        <dbReference type="Proteomes" id="UP000184327"/>
    </source>
</evidence>
<feature type="domain" description="RNB" evidence="2">
    <location>
        <begin position="235"/>
        <end position="540"/>
    </location>
</feature>
<dbReference type="EMBL" id="FQUZ01000043">
    <property type="protein sequence ID" value="SHF80377.1"/>
    <property type="molecule type" value="Genomic_DNA"/>
</dbReference>
<dbReference type="STRING" id="1122156.SAMN02745117_02625"/>
<sequence>MYLLFEESGKFLAGRILSETDSSAQVELDSGKRVKVKANNTLLKFAKPAPAELWAQAQAIAPEIELDLAWEFASEDDFGFADLARDYFSADTDLPHQIAALLRLHESPHYFRRAGKGRFRKAPQEQVQQALAAIEKKRLLQEQIDAWAGELVAGQCPAAVREQLYRILFKPDKNAAEYKAVVEASRQSRLPPLTLLQQAGAIASAYEFHWQRFLFEQFPKGIGFASVEAPLPRMDLPTAEVLAFSIDDSSTTEIDDALSVQGLGTGRVTLGIHIAAPALALSPQDALDQIARQRLSTVYMPGAKITMLPDAVVQKYTLDAGRLNPAVSLYVSYDEETLEVLESQSRLELVNTAHNLRHDRIDHIVTTAWLQAEAPAADAAGVSETDSAHLCALRPLHGSLRFLHRLAQTLKARREEVRGKPETFNRPDYHFRLPDMQGDFPDGTETVQITTRQRGAPLDLIVAEAMIVANSTWGGWLAQLGVPAIYRSQYSLAPGIKVRMGVKPQRHAGIGVPFYTWCTSPLRRYVDLVNQWQVIAAVQHGQTAALAAPFKPRDTELFAIISAFEATYSSYSRYQSDMERFWTLRHLQQHQITELDAAIIREAGEEPALVRADTLPLVLRVMGAQELPRGARVRVHLGEADLIALEIHGTVLARLDSDSPANSNESALAEDDDDEALLAESVSIALSVEPEEGDAASPVAAADSAVTPT</sequence>
<dbReference type="AlphaFoldDB" id="A0A1M5EME7"/>
<dbReference type="OrthoDB" id="5288992at2"/>
<dbReference type="GO" id="GO:0004540">
    <property type="term" value="F:RNA nuclease activity"/>
    <property type="evidence" value="ECO:0007669"/>
    <property type="project" value="InterPro"/>
</dbReference>
<dbReference type="GO" id="GO:0005829">
    <property type="term" value="C:cytosol"/>
    <property type="evidence" value="ECO:0007669"/>
    <property type="project" value="TreeGrafter"/>
</dbReference>
<dbReference type="SUPFAM" id="SSF50249">
    <property type="entry name" value="Nucleic acid-binding proteins"/>
    <property type="match status" value="1"/>
</dbReference>
<dbReference type="PANTHER" id="PTHR23355">
    <property type="entry name" value="RIBONUCLEASE"/>
    <property type="match status" value="1"/>
</dbReference>
<dbReference type="InterPro" id="IPR012340">
    <property type="entry name" value="NA-bd_OB-fold"/>
</dbReference>
<feature type="compositionally biased region" description="Low complexity" evidence="1">
    <location>
        <begin position="695"/>
        <end position="709"/>
    </location>
</feature>
<keyword evidence="4" id="KW-1185">Reference proteome</keyword>
<reference evidence="3 4" key="1">
    <citation type="submission" date="2016-11" db="EMBL/GenBank/DDBJ databases">
        <authorList>
            <person name="Jaros S."/>
            <person name="Januszkiewicz K."/>
            <person name="Wedrychowicz H."/>
        </authorList>
    </citation>
    <scope>NUCLEOTIDE SEQUENCE [LARGE SCALE GENOMIC DNA]</scope>
    <source>
        <strain evidence="3 4">DSM 16112</strain>
    </source>
</reference>
<dbReference type="InterPro" id="IPR001900">
    <property type="entry name" value="RNase_II/R"/>
</dbReference>
<dbReference type="Proteomes" id="UP000184327">
    <property type="component" value="Unassembled WGS sequence"/>
</dbReference>
<evidence type="ECO:0000313" key="3">
    <source>
        <dbReference type="EMBL" id="SHF80377.1"/>
    </source>
</evidence>
<gene>
    <name evidence="3" type="ORF">SAMN02745117_02625</name>
</gene>
<feature type="region of interest" description="Disordered" evidence="1">
    <location>
        <begin position="689"/>
        <end position="709"/>
    </location>
</feature>
<name>A0A1M5EME7_9BURK</name>
<accession>A0A1M5EME7</accession>
<dbReference type="Pfam" id="PF00773">
    <property type="entry name" value="RNB"/>
    <property type="match status" value="2"/>
</dbReference>